<name>A0A0M0J9N7_9EUKA</name>
<evidence type="ECO:0000256" key="1">
    <source>
        <dbReference type="SAM" id="MobiDB-lite"/>
    </source>
</evidence>
<comment type="caution">
    <text evidence="2">The sequence shown here is derived from an EMBL/GenBank/DDBJ whole genome shotgun (WGS) entry which is preliminary data.</text>
</comment>
<dbReference type="Proteomes" id="UP000037460">
    <property type="component" value="Unassembled WGS sequence"/>
</dbReference>
<protein>
    <submittedName>
        <fullName evidence="2">Uncharacterized protein</fullName>
    </submittedName>
</protein>
<keyword evidence="3" id="KW-1185">Reference proteome</keyword>
<organism evidence="2 3">
    <name type="scientific">Chrysochromulina tobinii</name>
    <dbReference type="NCBI Taxonomy" id="1460289"/>
    <lineage>
        <taxon>Eukaryota</taxon>
        <taxon>Haptista</taxon>
        <taxon>Haptophyta</taxon>
        <taxon>Prymnesiophyceae</taxon>
        <taxon>Prymnesiales</taxon>
        <taxon>Chrysochromulinaceae</taxon>
        <taxon>Chrysochromulina</taxon>
    </lineage>
</organism>
<evidence type="ECO:0000313" key="3">
    <source>
        <dbReference type="Proteomes" id="UP000037460"/>
    </source>
</evidence>
<reference evidence="3" key="1">
    <citation type="journal article" date="2015" name="PLoS Genet.">
        <title>Genome Sequence and Transcriptome Analyses of Chrysochromulina tobin: Metabolic Tools for Enhanced Algal Fitness in the Prominent Order Prymnesiales (Haptophyceae).</title>
        <authorList>
            <person name="Hovde B.T."/>
            <person name="Deodato C.R."/>
            <person name="Hunsperger H.M."/>
            <person name="Ryken S.A."/>
            <person name="Yost W."/>
            <person name="Jha R.K."/>
            <person name="Patterson J."/>
            <person name="Monnat R.J. Jr."/>
            <person name="Barlow S.B."/>
            <person name="Starkenburg S.R."/>
            <person name="Cattolico R.A."/>
        </authorList>
    </citation>
    <scope>NUCLEOTIDE SEQUENCE</scope>
    <source>
        <strain evidence="3">CCMP291</strain>
    </source>
</reference>
<feature type="region of interest" description="Disordered" evidence="1">
    <location>
        <begin position="66"/>
        <end position="90"/>
    </location>
</feature>
<accession>A0A0M0J9N7</accession>
<proteinExistence type="predicted"/>
<feature type="region of interest" description="Disordered" evidence="1">
    <location>
        <begin position="109"/>
        <end position="129"/>
    </location>
</feature>
<gene>
    <name evidence="2" type="ORF">Ctob_000206</name>
</gene>
<sequence>MSCPARGRVVFLLGFVPHVTAVVLSYGYGFMHTSMCFLTGPYAPRRRDTQPARHRRMVARVAVGHKHGTTERSNRATMNSPCRRGGLTHAAGPASLTRSVDIWRRPYAPITRPGGAGRRPRPAPAAATTRSARALRRALSPCAASVIVVHARTPSCAPSSLIAGVWV</sequence>
<dbReference type="AlphaFoldDB" id="A0A0M0J9N7"/>
<evidence type="ECO:0000313" key="2">
    <source>
        <dbReference type="EMBL" id="KOO23314.1"/>
    </source>
</evidence>
<dbReference type="EMBL" id="JWZX01003203">
    <property type="protein sequence ID" value="KOO23314.1"/>
    <property type="molecule type" value="Genomic_DNA"/>
</dbReference>